<feature type="compositionally biased region" description="Basic and acidic residues" evidence="1">
    <location>
        <begin position="1"/>
        <end position="20"/>
    </location>
</feature>
<proteinExistence type="predicted"/>
<feature type="domain" description="CRAL-TRIO" evidence="2">
    <location>
        <begin position="123"/>
        <end position="292"/>
    </location>
</feature>
<keyword evidence="4" id="KW-1185">Reference proteome</keyword>
<dbReference type="SUPFAM" id="SSF46938">
    <property type="entry name" value="CRAL/TRIO N-terminal domain"/>
    <property type="match status" value="1"/>
</dbReference>
<evidence type="ECO:0000313" key="4">
    <source>
        <dbReference type="Proteomes" id="UP000654370"/>
    </source>
</evidence>
<dbReference type="InterPro" id="IPR036273">
    <property type="entry name" value="CRAL/TRIO_N_dom_sf"/>
</dbReference>
<feature type="region of interest" description="Disordered" evidence="1">
    <location>
        <begin position="1"/>
        <end position="35"/>
    </location>
</feature>
<dbReference type="PROSITE" id="PS50191">
    <property type="entry name" value="CRAL_TRIO"/>
    <property type="match status" value="1"/>
</dbReference>
<dbReference type="InterPro" id="IPR052578">
    <property type="entry name" value="PI_Transfer_CRAL-TRIO"/>
</dbReference>
<dbReference type="InterPro" id="IPR011074">
    <property type="entry name" value="CRAL/TRIO_N_dom"/>
</dbReference>
<organism evidence="3 4">
    <name type="scientific">Mortierella isabellina</name>
    <name type="common">Filamentous fungus</name>
    <name type="synonym">Umbelopsis isabellina</name>
    <dbReference type="NCBI Taxonomy" id="91625"/>
    <lineage>
        <taxon>Eukaryota</taxon>
        <taxon>Fungi</taxon>
        <taxon>Fungi incertae sedis</taxon>
        <taxon>Mucoromycota</taxon>
        <taxon>Mucoromycotina</taxon>
        <taxon>Umbelopsidomycetes</taxon>
        <taxon>Umbelopsidales</taxon>
        <taxon>Umbelopsidaceae</taxon>
        <taxon>Umbelopsis</taxon>
    </lineage>
</organism>
<evidence type="ECO:0000259" key="2">
    <source>
        <dbReference type="PROSITE" id="PS50191"/>
    </source>
</evidence>
<evidence type="ECO:0000313" key="3">
    <source>
        <dbReference type="EMBL" id="KAG2185910.1"/>
    </source>
</evidence>
<dbReference type="InterPro" id="IPR036865">
    <property type="entry name" value="CRAL-TRIO_dom_sf"/>
</dbReference>
<dbReference type="GO" id="GO:0008526">
    <property type="term" value="F:phosphatidylinositol transfer activity"/>
    <property type="evidence" value="ECO:0007669"/>
    <property type="project" value="TreeGrafter"/>
</dbReference>
<dbReference type="Pfam" id="PF03765">
    <property type="entry name" value="CRAL_TRIO_N"/>
    <property type="match status" value="1"/>
</dbReference>
<dbReference type="Proteomes" id="UP000654370">
    <property type="component" value="Unassembled WGS sequence"/>
</dbReference>
<sequence length="307" mass="35614">MFRSRPKEPVADCKDEKTAEADDGQPTTGIPLFTPPKDYSPLMYPNMDEAQTSKFTALKEYINSVALPESDAYHSKEQAFLSDITFQRYLRARKFDLEGAKKQLEGTLKWRRSYRPDEIDPEAVKFEQSAGKMYFNGFDNHGRPLCYMKPRYENSKDGNRQIKNIVFNLELAASLLPENVHTMDIIVDFRDASSGNTPGVGMAKQFLEILGNHYPERLGVAFLVHTPWFFWTTFKLLSPFIDPVTRAKVRFVDLKELKDKKSDKGPEWVQLTDYVDKDQLEKDFGGNLRWKWNFDEYWANVLSHLNL</sequence>
<dbReference type="Gene3D" id="3.40.525.10">
    <property type="entry name" value="CRAL-TRIO lipid binding domain"/>
    <property type="match status" value="1"/>
</dbReference>
<dbReference type="CDD" id="cd00170">
    <property type="entry name" value="SEC14"/>
    <property type="match status" value="1"/>
</dbReference>
<reference evidence="3" key="1">
    <citation type="submission" date="2020-12" db="EMBL/GenBank/DDBJ databases">
        <title>Metabolic potential, ecology and presence of endohyphal bacteria is reflected in genomic diversity of Mucoromycotina.</title>
        <authorList>
            <person name="Muszewska A."/>
            <person name="Okrasinska A."/>
            <person name="Steczkiewicz K."/>
            <person name="Drgas O."/>
            <person name="Orlowska M."/>
            <person name="Perlinska-Lenart U."/>
            <person name="Aleksandrzak-Piekarczyk T."/>
            <person name="Szatraj K."/>
            <person name="Zielenkiewicz U."/>
            <person name="Pilsyk S."/>
            <person name="Malc E."/>
            <person name="Mieczkowski P."/>
            <person name="Kruszewska J.S."/>
            <person name="Biernat P."/>
            <person name="Pawlowska J."/>
        </authorList>
    </citation>
    <scope>NUCLEOTIDE SEQUENCE</scope>
    <source>
        <strain evidence="3">WA0000067209</strain>
    </source>
</reference>
<gene>
    <name evidence="3" type="ORF">INT43_002348</name>
</gene>
<dbReference type="EMBL" id="JAEPQZ010000001">
    <property type="protein sequence ID" value="KAG2185910.1"/>
    <property type="molecule type" value="Genomic_DNA"/>
</dbReference>
<dbReference type="SUPFAM" id="SSF52087">
    <property type="entry name" value="CRAL/TRIO domain"/>
    <property type="match status" value="1"/>
</dbReference>
<dbReference type="InterPro" id="IPR001251">
    <property type="entry name" value="CRAL-TRIO_dom"/>
</dbReference>
<dbReference type="SMART" id="SM01100">
    <property type="entry name" value="CRAL_TRIO_N"/>
    <property type="match status" value="1"/>
</dbReference>
<dbReference type="AlphaFoldDB" id="A0A8H7Q5X6"/>
<dbReference type="PANTHER" id="PTHR45824">
    <property type="entry name" value="GH16843P"/>
    <property type="match status" value="1"/>
</dbReference>
<accession>A0A8H7Q5X6</accession>
<protein>
    <recommendedName>
        <fullName evidence="2">CRAL-TRIO domain-containing protein</fullName>
    </recommendedName>
</protein>
<comment type="caution">
    <text evidence="3">The sequence shown here is derived from an EMBL/GenBank/DDBJ whole genome shotgun (WGS) entry which is preliminary data.</text>
</comment>
<dbReference type="Pfam" id="PF00650">
    <property type="entry name" value="CRAL_TRIO"/>
    <property type="match status" value="1"/>
</dbReference>
<dbReference type="OrthoDB" id="75724at2759"/>
<dbReference type="SMART" id="SM00516">
    <property type="entry name" value="SEC14"/>
    <property type="match status" value="1"/>
</dbReference>
<evidence type="ECO:0000256" key="1">
    <source>
        <dbReference type="SAM" id="MobiDB-lite"/>
    </source>
</evidence>
<name>A0A8H7Q5X6_MORIS</name>
<dbReference type="PANTHER" id="PTHR45824:SF29">
    <property type="entry name" value="GH16843P"/>
    <property type="match status" value="1"/>
</dbReference>